<organism evidence="2 3">
    <name type="scientific">Cryptococcus floricola</name>
    <dbReference type="NCBI Taxonomy" id="2591691"/>
    <lineage>
        <taxon>Eukaryota</taxon>
        <taxon>Fungi</taxon>
        <taxon>Dikarya</taxon>
        <taxon>Basidiomycota</taxon>
        <taxon>Agaricomycotina</taxon>
        <taxon>Tremellomycetes</taxon>
        <taxon>Tremellales</taxon>
        <taxon>Cryptococcaceae</taxon>
        <taxon>Cryptococcus</taxon>
    </lineage>
</organism>
<dbReference type="EMBL" id="NIDF01000038">
    <property type="protein sequence ID" value="TYJ55499.1"/>
    <property type="molecule type" value="Genomic_DNA"/>
</dbReference>
<reference evidence="2 3" key="1">
    <citation type="submission" date="2017-05" db="EMBL/GenBank/DDBJ databases">
        <title>The Genome Sequence of Tsuchiyaea wingfieldii DSM 27421.</title>
        <authorList>
            <person name="Cuomo C."/>
            <person name="Passer A."/>
            <person name="Billmyre B."/>
            <person name="Heitman J."/>
        </authorList>
    </citation>
    <scope>NUCLEOTIDE SEQUENCE [LARGE SCALE GENOMIC DNA]</scope>
    <source>
        <strain evidence="2 3">DSM 27421</strain>
    </source>
</reference>
<keyword evidence="3" id="KW-1185">Reference proteome</keyword>
<protein>
    <submittedName>
        <fullName evidence="2">Uncharacterized protein</fullName>
    </submittedName>
</protein>
<name>A0A5D3AZ03_9TREE</name>
<proteinExistence type="predicted"/>
<feature type="region of interest" description="Disordered" evidence="1">
    <location>
        <begin position="1"/>
        <end position="22"/>
    </location>
</feature>
<gene>
    <name evidence="2" type="ORF">B9479_003771</name>
</gene>
<feature type="compositionally biased region" description="Polar residues" evidence="1">
    <location>
        <begin position="1"/>
        <end position="17"/>
    </location>
</feature>
<accession>A0A5D3AZ03</accession>
<comment type="caution">
    <text evidence="2">The sequence shown here is derived from an EMBL/GenBank/DDBJ whole genome shotgun (WGS) entry which is preliminary data.</text>
</comment>
<evidence type="ECO:0000313" key="3">
    <source>
        <dbReference type="Proteomes" id="UP000322245"/>
    </source>
</evidence>
<dbReference type="Proteomes" id="UP000322245">
    <property type="component" value="Unassembled WGS sequence"/>
</dbReference>
<dbReference type="AlphaFoldDB" id="A0A5D3AZ03"/>
<evidence type="ECO:0000256" key="1">
    <source>
        <dbReference type="SAM" id="MobiDB-lite"/>
    </source>
</evidence>
<evidence type="ECO:0000313" key="2">
    <source>
        <dbReference type="EMBL" id="TYJ55499.1"/>
    </source>
</evidence>
<sequence>MSSSRATCQVWSAPTSLKESEDGYDEDTYFINGILHKSMLQTPSSKQISGEEIDEGKEEKKAYVWSHTSIASGQDIYRGSFTTTSSTHAGSDTKDKSDAESIALANEVLTSLRDTLSLTQSRWAPLCRQTNSSHPLVEAEQKAFYELVDKSKPKYDHIGLGSVGKEMTRQVMRLYGDR</sequence>